<keyword evidence="8" id="KW-0443">Lipid metabolism</keyword>
<evidence type="ECO:0000256" key="7">
    <source>
        <dbReference type="ARBA" id="ARBA00023002"/>
    </source>
</evidence>
<proteinExistence type="predicted"/>
<evidence type="ECO:0000256" key="9">
    <source>
        <dbReference type="ARBA" id="ARBA00023140"/>
    </source>
</evidence>
<dbReference type="GO" id="GO:0006633">
    <property type="term" value="P:fatty acid biosynthetic process"/>
    <property type="evidence" value="ECO:0007669"/>
    <property type="project" value="UniProtKB-KW"/>
</dbReference>
<dbReference type="EMBL" id="JACHMG010000001">
    <property type="protein sequence ID" value="MBB4683783.1"/>
    <property type="molecule type" value="Genomic_DNA"/>
</dbReference>
<evidence type="ECO:0000256" key="10">
    <source>
        <dbReference type="ARBA" id="ARBA00023160"/>
    </source>
</evidence>
<evidence type="ECO:0000313" key="21">
    <source>
        <dbReference type="EMBL" id="MBB4683783.1"/>
    </source>
</evidence>
<evidence type="ECO:0000256" key="20">
    <source>
        <dbReference type="ARBA" id="ARBA00049559"/>
    </source>
</evidence>
<dbReference type="Gene3D" id="3.40.50.720">
    <property type="entry name" value="NAD(P)-binding Rossmann-like Domain"/>
    <property type="match status" value="1"/>
</dbReference>
<keyword evidence="6" id="KW-0521">NADP</keyword>
<sequence>MPDDAAADIPIARWGRPEEFAAVVAFLVSPPASYVTGTTIAVDGGLSRAIF</sequence>
<evidence type="ECO:0000256" key="12">
    <source>
        <dbReference type="ARBA" id="ARBA00038622"/>
    </source>
</evidence>
<evidence type="ECO:0000256" key="18">
    <source>
        <dbReference type="ARBA" id="ARBA00049251"/>
    </source>
</evidence>
<dbReference type="AlphaFoldDB" id="A0A840IPI2"/>
<evidence type="ECO:0000256" key="5">
    <source>
        <dbReference type="ARBA" id="ARBA00022832"/>
    </source>
</evidence>
<dbReference type="RefSeq" id="WP_184778489.1">
    <property type="nucleotide sequence ID" value="NZ_JACHMG010000001.1"/>
</dbReference>
<dbReference type="EC" id="1.3.1.38" evidence="13"/>
<organism evidence="21 22">
    <name type="scientific">Amycolatopsis jiangsuensis</name>
    <dbReference type="NCBI Taxonomy" id="1181879"/>
    <lineage>
        <taxon>Bacteria</taxon>
        <taxon>Bacillati</taxon>
        <taxon>Actinomycetota</taxon>
        <taxon>Actinomycetes</taxon>
        <taxon>Pseudonocardiales</taxon>
        <taxon>Pseudonocardiaceae</taxon>
        <taxon>Amycolatopsis</taxon>
    </lineage>
</organism>
<evidence type="ECO:0000313" key="22">
    <source>
        <dbReference type="Proteomes" id="UP000581769"/>
    </source>
</evidence>
<evidence type="ECO:0000256" key="8">
    <source>
        <dbReference type="ARBA" id="ARBA00023098"/>
    </source>
</evidence>
<evidence type="ECO:0000256" key="17">
    <source>
        <dbReference type="ARBA" id="ARBA00049108"/>
    </source>
</evidence>
<dbReference type="PANTHER" id="PTHR24317">
    <property type="entry name" value="PEROXISOMAL TRANS-2-ENOYL-COA REDUCTASE"/>
    <property type="match status" value="1"/>
</dbReference>
<evidence type="ECO:0000256" key="13">
    <source>
        <dbReference type="ARBA" id="ARBA00038849"/>
    </source>
</evidence>
<evidence type="ECO:0000256" key="11">
    <source>
        <dbReference type="ARBA" id="ARBA00037124"/>
    </source>
</evidence>
<evidence type="ECO:0000256" key="1">
    <source>
        <dbReference type="ARBA" id="ARBA00004275"/>
    </source>
</evidence>
<evidence type="ECO:0000256" key="2">
    <source>
        <dbReference type="ARBA" id="ARBA00005189"/>
    </source>
</evidence>
<accession>A0A840IPI2</accession>
<dbReference type="InterPro" id="IPR036291">
    <property type="entry name" value="NAD(P)-bd_dom_sf"/>
</dbReference>
<comment type="catalytic activity">
    <reaction evidence="15">
        <text>(2E)-dodecenoyl-CoA + NADPH + H(+) = dodecanoyl-CoA + NADP(+)</text>
        <dbReference type="Rhea" id="RHEA:44964"/>
        <dbReference type="ChEBI" id="CHEBI:15378"/>
        <dbReference type="ChEBI" id="CHEBI:57330"/>
        <dbReference type="ChEBI" id="CHEBI:57375"/>
        <dbReference type="ChEBI" id="CHEBI:57783"/>
        <dbReference type="ChEBI" id="CHEBI:58349"/>
    </reaction>
    <physiologicalReaction direction="left-to-right" evidence="15">
        <dbReference type="Rhea" id="RHEA:44965"/>
    </physiologicalReaction>
</comment>
<comment type="function">
    <text evidence="11">Participates in chain elongation of fatty acids. Catalyzes the reduction of trans-2-enoyl-CoAs of varying chain lengths from 6:1 to 16:1, having maximum activity with 10:1 CoA. Has no 2,4-dienoyl-CoA reductase activity.</text>
</comment>
<dbReference type="Pfam" id="PF13561">
    <property type="entry name" value="adh_short_C2"/>
    <property type="match status" value="1"/>
</dbReference>
<comment type="catalytic activity">
    <reaction evidence="19">
        <text>(2E)-decenoyl-CoA + NADPH + H(+) = decanoyl-CoA + NADP(+)</text>
        <dbReference type="Rhea" id="RHEA:44960"/>
        <dbReference type="ChEBI" id="CHEBI:15378"/>
        <dbReference type="ChEBI" id="CHEBI:57783"/>
        <dbReference type="ChEBI" id="CHEBI:58349"/>
        <dbReference type="ChEBI" id="CHEBI:61406"/>
        <dbReference type="ChEBI" id="CHEBI:61430"/>
    </reaction>
    <physiologicalReaction direction="left-to-right" evidence="19">
        <dbReference type="Rhea" id="RHEA:44961"/>
    </physiologicalReaction>
</comment>
<keyword evidence="3" id="KW-0444">Lipid biosynthesis</keyword>
<dbReference type="GO" id="GO:0019166">
    <property type="term" value="F:trans-2-enoyl-CoA reductase (NADPH) activity"/>
    <property type="evidence" value="ECO:0007669"/>
    <property type="project" value="UniProtKB-EC"/>
</dbReference>
<comment type="pathway">
    <text evidence="2">Lipid metabolism.</text>
</comment>
<keyword evidence="22" id="KW-1185">Reference proteome</keyword>
<dbReference type="InterPro" id="IPR002347">
    <property type="entry name" value="SDR_fam"/>
</dbReference>
<evidence type="ECO:0000256" key="3">
    <source>
        <dbReference type="ARBA" id="ARBA00022516"/>
    </source>
</evidence>
<keyword evidence="7" id="KW-0560">Oxidoreductase</keyword>
<dbReference type="PANTHER" id="PTHR24317:SF7">
    <property type="entry name" value="PEROXISOMAL TRANS-2-ENOYL-COA REDUCTASE"/>
    <property type="match status" value="1"/>
</dbReference>
<comment type="catalytic activity">
    <reaction evidence="17">
        <text>(2E)-hexenoyl-CoA + NADPH + H(+) = hexanoyl-CoA + NADP(+)</text>
        <dbReference type="Rhea" id="RHEA:44956"/>
        <dbReference type="ChEBI" id="CHEBI:15378"/>
        <dbReference type="ChEBI" id="CHEBI:57783"/>
        <dbReference type="ChEBI" id="CHEBI:58349"/>
        <dbReference type="ChEBI" id="CHEBI:62077"/>
        <dbReference type="ChEBI" id="CHEBI:62620"/>
    </reaction>
    <physiologicalReaction direction="left-to-right" evidence="17">
        <dbReference type="Rhea" id="RHEA:44957"/>
    </physiologicalReaction>
</comment>
<evidence type="ECO:0000256" key="4">
    <source>
        <dbReference type="ARBA" id="ARBA00022553"/>
    </source>
</evidence>
<comment type="catalytic activity">
    <reaction evidence="18">
        <text>a (2E)-enoyl-CoA + NADPH + H(+) = a 2,3-saturated acyl-CoA + NADP(+)</text>
        <dbReference type="Rhea" id="RHEA:33763"/>
        <dbReference type="ChEBI" id="CHEBI:15378"/>
        <dbReference type="ChEBI" id="CHEBI:57783"/>
        <dbReference type="ChEBI" id="CHEBI:58349"/>
        <dbReference type="ChEBI" id="CHEBI:58856"/>
        <dbReference type="ChEBI" id="CHEBI:65111"/>
        <dbReference type="EC" id="1.3.1.38"/>
    </reaction>
    <physiologicalReaction direction="left-to-right" evidence="18">
        <dbReference type="Rhea" id="RHEA:33764"/>
    </physiologicalReaction>
</comment>
<name>A0A840IPI2_9PSEU</name>
<keyword evidence="10" id="KW-0275">Fatty acid biosynthesis</keyword>
<dbReference type="InterPro" id="IPR052388">
    <property type="entry name" value="Peroxisomal_t2-enoyl-CoA_red"/>
</dbReference>
<evidence type="ECO:0000256" key="6">
    <source>
        <dbReference type="ARBA" id="ARBA00022857"/>
    </source>
</evidence>
<comment type="catalytic activity">
    <reaction evidence="20">
        <text>(2E)-octenoyl-CoA + NADPH + H(+) = octanoyl-CoA + NADP(+)</text>
        <dbReference type="Rhea" id="RHEA:44952"/>
        <dbReference type="ChEBI" id="CHEBI:15378"/>
        <dbReference type="ChEBI" id="CHEBI:57386"/>
        <dbReference type="ChEBI" id="CHEBI:57783"/>
        <dbReference type="ChEBI" id="CHEBI:58349"/>
        <dbReference type="ChEBI" id="CHEBI:62242"/>
    </reaction>
    <physiologicalReaction direction="left-to-right" evidence="20">
        <dbReference type="Rhea" id="RHEA:44953"/>
    </physiologicalReaction>
</comment>
<reference evidence="21 22" key="1">
    <citation type="submission" date="2020-08" db="EMBL/GenBank/DDBJ databases">
        <title>Sequencing the genomes of 1000 actinobacteria strains.</title>
        <authorList>
            <person name="Klenk H.-P."/>
        </authorList>
    </citation>
    <scope>NUCLEOTIDE SEQUENCE [LARGE SCALE GENOMIC DNA]</scope>
    <source>
        <strain evidence="21 22">DSM 45859</strain>
    </source>
</reference>
<keyword evidence="9" id="KW-0576">Peroxisome</keyword>
<evidence type="ECO:0000256" key="14">
    <source>
        <dbReference type="ARBA" id="ARBA00041063"/>
    </source>
</evidence>
<comment type="subunit">
    <text evidence="12">Interacts with PEX5, probably required to target it into peroxisomes.</text>
</comment>
<keyword evidence="4" id="KW-0597">Phosphoprotein</keyword>
<comment type="catalytic activity">
    <reaction evidence="16">
        <text>(2E)-tetradecenoyl-CoA + NADPH + H(+) = tetradecanoyl-CoA + NADP(+)</text>
        <dbReference type="Rhea" id="RHEA:44968"/>
        <dbReference type="ChEBI" id="CHEBI:15378"/>
        <dbReference type="ChEBI" id="CHEBI:57385"/>
        <dbReference type="ChEBI" id="CHEBI:57783"/>
        <dbReference type="ChEBI" id="CHEBI:58349"/>
        <dbReference type="ChEBI" id="CHEBI:61405"/>
    </reaction>
    <physiologicalReaction direction="left-to-right" evidence="16">
        <dbReference type="Rhea" id="RHEA:44969"/>
    </physiologicalReaction>
</comment>
<dbReference type="SUPFAM" id="SSF51735">
    <property type="entry name" value="NAD(P)-binding Rossmann-fold domains"/>
    <property type="match status" value="1"/>
</dbReference>
<comment type="subcellular location">
    <subcellularLocation>
        <location evidence="1">Peroxisome</location>
    </subcellularLocation>
</comment>
<protein>
    <recommendedName>
        <fullName evidence="14">Peroxisomal trans-2-enoyl-CoA reductase</fullName>
        <ecNumber evidence="13">1.3.1.38</ecNumber>
    </recommendedName>
</protein>
<comment type="caution">
    <text evidence="21">The sequence shown here is derived from an EMBL/GenBank/DDBJ whole genome shotgun (WGS) entry which is preliminary data.</text>
</comment>
<evidence type="ECO:0000256" key="19">
    <source>
        <dbReference type="ARBA" id="ARBA00049386"/>
    </source>
</evidence>
<evidence type="ECO:0000256" key="15">
    <source>
        <dbReference type="ARBA" id="ARBA00047570"/>
    </source>
</evidence>
<keyword evidence="5" id="KW-0276">Fatty acid metabolism</keyword>
<gene>
    <name evidence="21" type="ORF">BJY18_001268</name>
</gene>
<evidence type="ECO:0000256" key="16">
    <source>
        <dbReference type="ARBA" id="ARBA00048686"/>
    </source>
</evidence>
<dbReference type="Proteomes" id="UP000581769">
    <property type="component" value="Unassembled WGS sequence"/>
</dbReference>